<keyword evidence="3" id="KW-0812">Transmembrane</keyword>
<dbReference type="SMART" id="SM00642">
    <property type="entry name" value="Aamy"/>
    <property type="match status" value="1"/>
</dbReference>
<dbReference type="EMBL" id="JBGFUD010000004">
    <property type="protein sequence ID" value="MFH4973309.1"/>
    <property type="molecule type" value="Genomic_DNA"/>
</dbReference>
<dbReference type="Gene3D" id="3.20.20.80">
    <property type="entry name" value="Glycosidases"/>
    <property type="match status" value="1"/>
</dbReference>
<keyword evidence="3" id="KW-1133">Transmembrane helix</keyword>
<evidence type="ECO:0000259" key="4">
    <source>
        <dbReference type="SMART" id="SM00642"/>
    </source>
</evidence>
<dbReference type="InterPro" id="IPR045857">
    <property type="entry name" value="O16G_dom_2"/>
</dbReference>
<organism evidence="5 6">
    <name type="scientific">Gnathostoma spinigerum</name>
    <dbReference type="NCBI Taxonomy" id="75299"/>
    <lineage>
        <taxon>Eukaryota</taxon>
        <taxon>Metazoa</taxon>
        <taxon>Ecdysozoa</taxon>
        <taxon>Nematoda</taxon>
        <taxon>Chromadorea</taxon>
        <taxon>Rhabditida</taxon>
        <taxon>Spirurina</taxon>
        <taxon>Gnathostomatomorpha</taxon>
        <taxon>Gnathostomatoidea</taxon>
        <taxon>Gnathostomatidae</taxon>
        <taxon>Gnathostoma</taxon>
    </lineage>
</organism>
<dbReference type="InterPro" id="IPR006047">
    <property type="entry name" value="GH13_cat_dom"/>
</dbReference>
<proteinExistence type="predicted"/>
<evidence type="ECO:0000313" key="6">
    <source>
        <dbReference type="Proteomes" id="UP001608902"/>
    </source>
</evidence>
<accession>A0ABD6E7E8</accession>
<evidence type="ECO:0000256" key="1">
    <source>
        <dbReference type="ARBA" id="ARBA00001657"/>
    </source>
</evidence>
<dbReference type="Proteomes" id="UP001608902">
    <property type="component" value="Unassembled WGS sequence"/>
</dbReference>
<dbReference type="InterPro" id="IPR017853">
    <property type="entry name" value="GH"/>
</dbReference>
<dbReference type="EC" id="3.2.1.20" evidence="2"/>
<sequence length="634" mass="70767">MSGCSVQPTVDIVERCFVELFSTSADTDEKMADSTTPLAENKKLTEVINMEGGDAKFAKGDDAVDVHTSPQMIGLTKEELEKYREDPFWKPLRLVMFILFWLVWIAMFAGAIIIVVLSPKCAGKKEVEWWRTKVSYKIFTPSFRDEDGNGIGDFKGVEAKLDDVRKLGVQNIWLTPVLATQKDDFLPYDVIDFNKVDERFGTMDDLKSLISATHSRGMHFVMDLPISTTSVKHVWFEAAKSGGEYRNYYITKKASDVRGDRNYITPVGSDVAYLANNGKDPILNWQNPAVKTALVDVAKKFLEMGVDGFHVVGVSQLMKNLDSAEYANAAISALNGFDDALDEYIESNTVLKEKKIVVFASLDDMQKLKPHDHEHLGVTSLEYLIDNSMNKLTNETCRNGLAHCLRETLENSLKQSSVSKLPHVWQVTDFDVSRPTSRFDKAAGNLLTFVQLALPGALEFYYGQEIGLSDTDSAVGNTTGVMQWNDEANAGFTSYQGDLFFKTTKDYKTVNYKTEYALEDSPIKTFQNTAKLRQREENFALAPMKMMPRTDDIIVFSRIQSVDNATVGAGFIVVANFGAASEIDISPLIPSDRRDAGASFAAVSDTVTKYNPRQHVDLTKPIELQSNQGVIVRF</sequence>
<dbReference type="GO" id="GO:0004558">
    <property type="term" value="F:alpha-1,4-glucosidase activity"/>
    <property type="evidence" value="ECO:0007669"/>
    <property type="project" value="UniProtKB-EC"/>
</dbReference>
<dbReference type="PANTHER" id="PTHR10357:SF179">
    <property type="entry name" value="NEUTRAL AND BASIC AMINO ACID TRANSPORT PROTEIN RBAT"/>
    <property type="match status" value="1"/>
</dbReference>
<comment type="catalytic activity">
    <reaction evidence="1">
        <text>Hydrolysis of terminal, non-reducing (1-&gt;4)-linked alpha-D-glucose residues with release of alpha-D-glucose.</text>
        <dbReference type="EC" id="3.2.1.20"/>
    </reaction>
</comment>
<dbReference type="InterPro" id="IPR031984">
    <property type="entry name" value="SLC3A2_N"/>
</dbReference>
<evidence type="ECO:0000256" key="2">
    <source>
        <dbReference type="ARBA" id="ARBA00012741"/>
    </source>
</evidence>
<feature type="transmembrane region" description="Helical" evidence="3">
    <location>
        <begin position="94"/>
        <end position="117"/>
    </location>
</feature>
<dbReference type="PANTHER" id="PTHR10357">
    <property type="entry name" value="ALPHA-AMYLASE FAMILY MEMBER"/>
    <property type="match status" value="1"/>
</dbReference>
<feature type="domain" description="Glycosyl hydrolase family 13 catalytic" evidence="4">
    <location>
        <begin position="137"/>
        <end position="502"/>
    </location>
</feature>
<keyword evidence="6" id="KW-1185">Reference proteome</keyword>
<dbReference type="Pfam" id="PF16028">
    <property type="entry name" value="SLC3A2_N"/>
    <property type="match status" value="1"/>
</dbReference>
<comment type="caution">
    <text evidence="5">The sequence shown here is derived from an EMBL/GenBank/DDBJ whole genome shotgun (WGS) entry which is preliminary data.</text>
</comment>
<evidence type="ECO:0000313" key="5">
    <source>
        <dbReference type="EMBL" id="MFH4973309.1"/>
    </source>
</evidence>
<dbReference type="AlphaFoldDB" id="A0ABD6E7E8"/>
<name>A0ABD6E7E8_9BILA</name>
<reference evidence="5 6" key="1">
    <citation type="submission" date="2024-08" db="EMBL/GenBank/DDBJ databases">
        <title>Gnathostoma spinigerum genome.</title>
        <authorList>
            <person name="Gonzalez-Bertolin B."/>
            <person name="Monzon S."/>
            <person name="Zaballos A."/>
            <person name="Jimenez P."/>
            <person name="Dekumyoy P."/>
            <person name="Varona S."/>
            <person name="Cuesta I."/>
            <person name="Sumanam S."/>
            <person name="Adisakwattana P."/>
            <person name="Gasser R.B."/>
            <person name="Hernandez-Gonzalez A."/>
            <person name="Young N.D."/>
            <person name="Perteguer M.J."/>
        </authorList>
    </citation>
    <scope>NUCLEOTIDE SEQUENCE [LARGE SCALE GENOMIC DNA]</scope>
    <source>
        <strain evidence="5">AL3</strain>
        <tissue evidence="5">Liver</tissue>
    </source>
</reference>
<protein>
    <recommendedName>
        <fullName evidence="2">alpha-glucosidase</fullName>
        <ecNumber evidence="2">3.2.1.20</ecNumber>
    </recommendedName>
</protein>
<dbReference type="Gene3D" id="3.90.400.10">
    <property type="entry name" value="Oligo-1,6-glucosidase, Domain 2"/>
    <property type="match status" value="1"/>
</dbReference>
<dbReference type="SUPFAM" id="SSF51445">
    <property type="entry name" value="(Trans)glycosidases"/>
    <property type="match status" value="1"/>
</dbReference>
<evidence type="ECO:0000256" key="3">
    <source>
        <dbReference type="SAM" id="Phobius"/>
    </source>
</evidence>
<gene>
    <name evidence="5" type="ORF">AB6A40_000018</name>
</gene>
<dbReference type="Pfam" id="PF00128">
    <property type="entry name" value="Alpha-amylase"/>
    <property type="match status" value="1"/>
</dbReference>
<keyword evidence="3" id="KW-0472">Membrane</keyword>